<dbReference type="EMBL" id="UINC01053923">
    <property type="protein sequence ID" value="SVB71026.1"/>
    <property type="molecule type" value="Genomic_DNA"/>
</dbReference>
<dbReference type="PANTHER" id="PTHR43284">
    <property type="entry name" value="ASPARAGINE SYNTHETASE (GLUTAMINE-HYDROLYZING)"/>
    <property type="match status" value="1"/>
</dbReference>
<proteinExistence type="predicted"/>
<dbReference type="InterPro" id="IPR051786">
    <property type="entry name" value="ASN_synthetase/amidase"/>
</dbReference>
<dbReference type="GO" id="GO:0006529">
    <property type="term" value="P:asparagine biosynthetic process"/>
    <property type="evidence" value="ECO:0007669"/>
    <property type="project" value="InterPro"/>
</dbReference>
<dbReference type="Gene3D" id="3.40.50.620">
    <property type="entry name" value="HUPs"/>
    <property type="match status" value="1"/>
</dbReference>
<reference evidence="2" key="1">
    <citation type="submission" date="2018-05" db="EMBL/GenBank/DDBJ databases">
        <authorList>
            <person name="Lanie J.A."/>
            <person name="Ng W.-L."/>
            <person name="Kazmierczak K.M."/>
            <person name="Andrzejewski T.M."/>
            <person name="Davidsen T.M."/>
            <person name="Wayne K.J."/>
            <person name="Tettelin H."/>
            <person name="Glass J.I."/>
            <person name="Rusch D."/>
            <person name="Podicherti R."/>
            <person name="Tsui H.-C.T."/>
            <person name="Winkler M.E."/>
        </authorList>
    </citation>
    <scope>NUCLEOTIDE SEQUENCE</scope>
</reference>
<dbReference type="AlphaFoldDB" id="A0A382G6X4"/>
<gene>
    <name evidence="2" type="ORF">METZ01_LOCUS223880</name>
</gene>
<evidence type="ECO:0000313" key="2">
    <source>
        <dbReference type="EMBL" id="SVB71026.1"/>
    </source>
</evidence>
<dbReference type="InterPro" id="IPR001962">
    <property type="entry name" value="Asn_synthase"/>
</dbReference>
<name>A0A382G6X4_9ZZZZ</name>
<feature type="domain" description="Asparagine synthetase" evidence="1">
    <location>
        <begin position="3"/>
        <end position="278"/>
    </location>
</feature>
<dbReference type="SUPFAM" id="SSF52402">
    <property type="entry name" value="Adenine nucleotide alpha hydrolases-like"/>
    <property type="match status" value="1"/>
</dbReference>
<feature type="non-terminal residue" evidence="2">
    <location>
        <position position="1"/>
    </location>
</feature>
<dbReference type="InterPro" id="IPR014729">
    <property type="entry name" value="Rossmann-like_a/b/a_fold"/>
</dbReference>
<dbReference type="Pfam" id="PF00733">
    <property type="entry name" value="Asn_synthase"/>
    <property type="match status" value="1"/>
</dbReference>
<dbReference type="GO" id="GO:0004066">
    <property type="term" value="F:asparagine synthase (glutamine-hydrolyzing) activity"/>
    <property type="evidence" value="ECO:0007669"/>
    <property type="project" value="InterPro"/>
</dbReference>
<evidence type="ECO:0000259" key="1">
    <source>
        <dbReference type="Pfam" id="PF00733"/>
    </source>
</evidence>
<dbReference type="PANTHER" id="PTHR43284:SF1">
    <property type="entry name" value="ASPARAGINE SYNTHETASE"/>
    <property type="match status" value="1"/>
</dbReference>
<sequence>RAVVPTYYLSKLAAEHVKVALSGDGADELFGGYDRFFSGSRYLSDSSSPIMSPIWRFVGQHWPNQMKGGSRLLLKSLDGPQRYSFYTQKYTDDSAFPNSYMRILNRSAQEMIEVSTREYMENVIEEASGNTSLGQLMFADMRSYLPEQCLVKVDRASMLASLEVRSPFLDYNLVDYVMGLPTSIRLPSSNIRKELLKDISVGIIPASVINRPKQGFNVPIGDWMRGPWHDWVSDVLHYVTLSDIFERSPVVKMWQEHVQRKRDWTHLLWMIIVFGIWQQRYLTR</sequence>
<accession>A0A382G6X4</accession>
<protein>
    <recommendedName>
        <fullName evidence="1">Asparagine synthetase domain-containing protein</fullName>
    </recommendedName>
</protein>
<dbReference type="GO" id="GO:0005829">
    <property type="term" value="C:cytosol"/>
    <property type="evidence" value="ECO:0007669"/>
    <property type="project" value="TreeGrafter"/>
</dbReference>
<dbReference type="CDD" id="cd01991">
    <property type="entry name" value="Asn_synthase_B_C"/>
    <property type="match status" value="1"/>
</dbReference>
<organism evidence="2">
    <name type="scientific">marine metagenome</name>
    <dbReference type="NCBI Taxonomy" id="408172"/>
    <lineage>
        <taxon>unclassified sequences</taxon>
        <taxon>metagenomes</taxon>
        <taxon>ecological metagenomes</taxon>
    </lineage>
</organism>